<dbReference type="InterPro" id="IPR052716">
    <property type="entry name" value="MOSC_domain"/>
</dbReference>
<evidence type="ECO:0000313" key="3">
    <source>
        <dbReference type="Proteomes" id="UP000831327"/>
    </source>
</evidence>
<dbReference type="PROSITE" id="PS51340">
    <property type="entry name" value="MOSC"/>
    <property type="match status" value="1"/>
</dbReference>
<proteinExistence type="predicted"/>
<feature type="domain" description="MOSC" evidence="1">
    <location>
        <begin position="23"/>
        <end position="163"/>
    </location>
</feature>
<keyword evidence="3" id="KW-1185">Reference proteome</keyword>
<evidence type="ECO:0000313" key="2">
    <source>
        <dbReference type="EMBL" id="BDG72104.1"/>
    </source>
</evidence>
<dbReference type="InterPro" id="IPR005302">
    <property type="entry name" value="MoCF_Sase_C"/>
</dbReference>
<sequence>MSHDFTGVLLAIHVATEASAPMVELDAARLVEGLGIEGDRYATQRGTYSGRPLAGDNPFANRQVTLIEMETLDALQRDHGIDLAPHETRRNLTTAGVPLNHLVGREFRVGDVVLVGGRLNVPCQYLEDLLGKPVFKPLIHRSGLNCRIVKGGTIRPGDAIRPL</sequence>
<dbReference type="PANTHER" id="PTHR36930:SF1">
    <property type="entry name" value="MOSC DOMAIN-CONTAINING PROTEIN"/>
    <property type="match status" value="1"/>
</dbReference>
<dbReference type="PANTHER" id="PTHR36930">
    <property type="entry name" value="METAL-SULFUR CLUSTER BIOSYNTHESIS PROTEINS YUAD-RELATED"/>
    <property type="match status" value="1"/>
</dbReference>
<dbReference type="InterPro" id="IPR011037">
    <property type="entry name" value="Pyrv_Knase-like_insert_dom_sf"/>
</dbReference>
<protein>
    <submittedName>
        <fullName evidence="2">Molybdenum cofactor biosynthesis protein</fullName>
    </submittedName>
</protein>
<accession>A0ABN6P0K7</accession>
<reference evidence="2 3" key="1">
    <citation type="journal article" date="2016" name="Microbes Environ.">
        <title>Phylogenetically diverse aerobic anoxygenic phototrophic bacteria isolated from epilithic biofilms in Tama river, Japan.</title>
        <authorList>
            <person name="Hirose S."/>
            <person name="Matsuura K."/>
            <person name="Haruta S."/>
        </authorList>
    </citation>
    <scope>NUCLEOTIDE SEQUENCE [LARGE SCALE GENOMIC DNA]</scope>
    <source>
        <strain evidence="2 3">S08</strain>
    </source>
</reference>
<dbReference type="Proteomes" id="UP000831327">
    <property type="component" value="Chromosome"/>
</dbReference>
<dbReference type="RefSeq" id="WP_244459317.1">
    <property type="nucleotide sequence ID" value="NZ_AP025637.1"/>
</dbReference>
<name>A0ABN6P0K7_9PROT</name>
<dbReference type="Pfam" id="PF03473">
    <property type="entry name" value="MOSC"/>
    <property type="match status" value="1"/>
</dbReference>
<organism evidence="2 3">
    <name type="scientific">Roseomonas fluvialis</name>
    <dbReference type="NCBI Taxonomy" id="1750527"/>
    <lineage>
        <taxon>Bacteria</taxon>
        <taxon>Pseudomonadati</taxon>
        <taxon>Pseudomonadota</taxon>
        <taxon>Alphaproteobacteria</taxon>
        <taxon>Acetobacterales</taxon>
        <taxon>Roseomonadaceae</taxon>
        <taxon>Roseomonas</taxon>
    </lineage>
</organism>
<gene>
    <name evidence="2" type="ORF">Rmf_20330</name>
</gene>
<dbReference type="SUPFAM" id="SSF50800">
    <property type="entry name" value="PK beta-barrel domain-like"/>
    <property type="match status" value="1"/>
</dbReference>
<evidence type="ECO:0000259" key="1">
    <source>
        <dbReference type="PROSITE" id="PS51340"/>
    </source>
</evidence>
<dbReference type="EMBL" id="AP025637">
    <property type="protein sequence ID" value="BDG72104.1"/>
    <property type="molecule type" value="Genomic_DNA"/>
</dbReference>
<dbReference type="Gene3D" id="2.40.33.20">
    <property type="entry name" value="PK beta-barrel domain-like"/>
    <property type="match status" value="1"/>
</dbReference>